<dbReference type="AlphaFoldDB" id="A0A0F8WXP1"/>
<protein>
    <submittedName>
        <fullName evidence="1">Uncharacterized protein</fullName>
    </submittedName>
</protein>
<comment type="caution">
    <text evidence="1">The sequence shown here is derived from an EMBL/GenBank/DDBJ whole genome shotgun (WGS) entry which is preliminary data.</text>
</comment>
<name>A0A0F8WXP1_9ZZZZ</name>
<evidence type="ECO:0000313" key="1">
    <source>
        <dbReference type="EMBL" id="KKK61398.1"/>
    </source>
</evidence>
<accession>A0A0F8WXP1</accession>
<organism evidence="1">
    <name type="scientific">marine sediment metagenome</name>
    <dbReference type="NCBI Taxonomy" id="412755"/>
    <lineage>
        <taxon>unclassified sequences</taxon>
        <taxon>metagenomes</taxon>
        <taxon>ecological metagenomes</taxon>
    </lineage>
</organism>
<dbReference type="EMBL" id="LAZR01062493">
    <property type="protein sequence ID" value="KKK61398.1"/>
    <property type="molecule type" value="Genomic_DNA"/>
</dbReference>
<sequence length="140" mass="15708">MKCMTVEQIEERRSNLAFIRENAPLKCSTRFPYELDDYTFTTTLKMQEEWLATIDAARLTIEAVRARCRKGSWTEKMRGGLASDILALLSDIRGECTCNAPPPQPCSPHCKYPYTDCCGTTAACCRGGESEKWVGPKEGE</sequence>
<proteinExistence type="predicted"/>
<reference evidence="1" key="1">
    <citation type="journal article" date="2015" name="Nature">
        <title>Complex archaea that bridge the gap between prokaryotes and eukaryotes.</title>
        <authorList>
            <person name="Spang A."/>
            <person name="Saw J.H."/>
            <person name="Jorgensen S.L."/>
            <person name="Zaremba-Niedzwiedzka K."/>
            <person name="Martijn J."/>
            <person name="Lind A.E."/>
            <person name="van Eijk R."/>
            <person name="Schleper C."/>
            <person name="Guy L."/>
            <person name="Ettema T.J."/>
        </authorList>
    </citation>
    <scope>NUCLEOTIDE SEQUENCE</scope>
</reference>
<gene>
    <name evidence="1" type="ORF">LCGC14_3014740</name>
</gene>